<dbReference type="SUPFAM" id="SSF51120">
    <property type="entry name" value="beta-Roll"/>
    <property type="match status" value="1"/>
</dbReference>
<dbReference type="InterPro" id="IPR001343">
    <property type="entry name" value="Hemolysn_Ca-bd"/>
</dbReference>
<dbReference type="PRINTS" id="PR00313">
    <property type="entry name" value="CABNDNGRPT"/>
</dbReference>
<evidence type="ECO:0000256" key="1">
    <source>
        <dbReference type="ARBA" id="ARBA00004613"/>
    </source>
</evidence>
<organism evidence="4 5">
    <name type="scientific">Paracoccus benzoatiresistens</name>
    <dbReference type="NCBI Taxonomy" id="2997341"/>
    <lineage>
        <taxon>Bacteria</taxon>
        <taxon>Pseudomonadati</taxon>
        <taxon>Pseudomonadota</taxon>
        <taxon>Alphaproteobacteria</taxon>
        <taxon>Rhodobacterales</taxon>
        <taxon>Paracoccaceae</taxon>
        <taxon>Paracoccus</taxon>
    </lineage>
</organism>
<dbReference type="Gene3D" id="3.40.50.1110">
    <property type="entry name" value="SGNH hydrolase"/>
    <property type="match status" value="1"/>
</dbReference>
<name>A0ABT4JBW6_9RHOB</name>
<keyword evidence="2" id="KW-0964">Secreted</keyword>
<dbReference type="PROSITE" id="PS00330">
    <property type="entry name" value="HEMOLYSIN_CALCIUM"/>
    <property type="match status" value="2"/>
</dbReference>
<proteinExistence type="predicted"/>
<accession>A0ABT4JBW6</accession>
<gene>
    <name evidence="4" type="ORF">OU682_21675</name>
</gene>
<evidence type="ECO:0000256" key="3">
    <source>
        <dbReference type="SAM" id="MobiDB-lite"/>
    </source>
</evidence>
<dbReference type="Gene3D" id="2.150.10.10">
    <property type="entry name" value="Serralysin-like metalloprotease, C-terminal"/>
    <property type="match status" value="2"/>
</dbReference>
<feature type="region of interest" description="Disordered" evidence="3">
    <location>
        <begin position="449"/>
        <end position="475"/>
    </location>
</feature>
<dbReference type="Pfam" id="PF00353">
    <property type="entry name" value="HemolysinCabind"/>
    <property type="match status" value="2"/>
</dbReference>
<reference evidence="4" key="1">
    <citation type="submission" date="2022-12" db="EMBL/GenBank/DDBJ databases">
        <title>Paracoccus sp. EF6 isolated from a lake water.</title>
        <authorList>
            <person name="Liu H."/>
        </authorList>
    </citation>
    <scope>NUCLEOTIDE SEQUENCE</scope>
    <source>
        <strain evidence="4">EF6</strain>
    </source>
</reference>
<protein>
    <submittedName>
        <fullName evidence="4">Uncharacterized protein</fullName>
    </submittedName>
</protein>
<comment type="subcellular location">
    <subcellularLocation>
        <location evidence="1">Secreted</location>
    </subcellularLocation>
</comment>
<sequence>MSLEPSCSPHRDGGAGPRYSKLYIVGDSIFDSGAINTLTFGTPIGDYRAFGYSYRTNTQDVDGDGIEDGEPYAQQLVTLLGMARSVQNEAVAGAEAARDITFGQYIDRDSVFGVSILDVLDFQGRTPPPESLETRMDLAGQVERTVASFGADGRPEGAAAIVTIGSNDFLSFISSNLAFISENAAALGELVASGPLDIPALIADPATPEPIRQFLVEISTVLAGTIEATVAAIDAFVEAGIDTVIFANNPSFFTPLVQVAPGLPEGLSDLFRPFGQAILDAQNAGVEAAIDARHADPSINTHFEVIDAFSMLEQVFKDPASFGILNLSQPVYLDTPFGAVDPAPGELFFFVPENPLYPDGMPLDQSLYFDSVHFTANTHDIMTVYSEASLTKNLRFLSDGADEYRVCWPSAKRLGAEDVVFADGGDDRVYAGRGDDVIFGGGGGDRLRGGRGDDILAGGSGNDRQSGGRGSDVLSGQDGDDVLAGGLGADFIFDGLGSDLSRGGAGADVFLYVSETMIGGAPGSADLDRFVGSRGCDTLLLVVDGEAERDAAIAAVEAARGRCGGLDDFAIAELGVEAEDIERVVIFDRLVLPNDATGNHDLAERIAEADLWSVLPPAEGGIGMADAAYDSDQGWWIV</sequence>
<dbReference type="InterPro" id="IPR011049">
    <property type="entry name" value="Serralysin-like_metalloprot_C"/>
</dbReference>
<dbReference type="EMBL" id="JAPTYD010000074">
    <property type="protein sequence ID" value="MCZ0964190.1"/>
    <property type="molecule type" value="Genomic_DNA"/>
</dbReference>
<comment type="caution">
    <text evidence="4">The sequence shown here is derived from an EMBL/GenBank/DDBJ whole genome shotgun (WGS) entry which is preliminary data.</text>
</comment>
<dbReference type="Proteomes" id="UP001149822">
    <property type="component" value="Unassembled WGS sequence"/>
</dbReference>
<dbReference type="RefSeq" id="WP_268944283.1">
    <property type="nucleotide sequence ID" value="NZ_JAPTYD010000074.1"/>
</dbReference>
<dbReference type="PANTHER" id="PTHR38340:SF1">
    <property type="entry name" value="S-LAYER PROTEIN"/>
    <property type="match status" value="1"/>
</dbReference>
<keyword evidence="5" id="KW-1185">Reference proteome</keyword>
<evidence type="ECO:0000313" key="4">
    <source>
        <dbReference type="EMBL" id="MCZ0964190.1"/>
    </source>
</evidence>
<dbReference type="InterPro" id="IPR050557">
    <property type="entry name" value="RTX_toxin/Mannuronan_C5-epim"/>
</dbReference>
<dbReference type="PANTHER" id="PTHR38340">
    <property type="entry name" value="S-LAYER PROTEIN"/>
    <property type="match status" value="1"/>
</dbReference>
<dbReference type="InterPro" id="IPR036514">
    <property type="entry name" value="SGNH_hydro_sf"/>
</dbReference>
<evidence type="ECO:0000256" key="2">
    <source>
        <dbReference type="ARBA" id="ARBA00022525"/>
    </source>
</evidence>
<dbReference type="InterPro" id="IPR018511">
    <property type="entry name" value="Hemolysin-typ_Ca-bd_CS"/>
</dbReference>
<evidence type="ECO:0000313" key="5">
    <source>
        <dbReference type="Proteomes" id="UP001149822"/>
    </source>
</evidence>